<proteinExistence type="predicted"/>
<feature type="chain" id="PRO_5019281704" description="ABC transporter substrate-binding protein" evidence="1">
    <location>
        <begin position="22"/>
        <end position="275"/>
    </location>
</feature>
<organism evidence="2 3">
    <name type="scientific">Neptunomonas marina</name>
    <dbReference type="NCBI Taxonomy" id="1815562"/>
    <lineage>
        <taxon>Bacteria</taxon>
        <taxon>Pseudomonadati</taxon>
        <taxon>Pseudomonadota</taxon>
        <taxon>Gammaproteobacteria</taxon>
        <taxon>Oceanospirillales</taxon>
        <taxon>Oceanospirillaceae</taxon>
        <taxon>Neptunomonas</taxon>
    </lineage>
</organism>
<feature type="signal peptide" evidence="1">
    <location>
        <begin position="1"/>
        <end position="21"/>
    </location>
</feature>
<gene>
    <name evidence="2" type="ORF">EOE65_09965</name>
</gene>
<evidence type="ECO:0000313" key="2">
    <source>
        <dbReference type="EMBL" id="RVU30632.1"/>
    </source>
</evidence>
<evidence type="ECO:0000256" key="1">
    <source>
        <dbReference type="SAM" id="SignalP"/>
    </source>
</evidence>
<protein>
    <recommendedName>
        <fullName evidence="4">ABC transporter substrate-binding protein</fullName>
    </recommendedName>
</protein>
<evidence type="ECO:0000313" key="3">
    <source>
        <dbReference type="Proteomes" id="UP000282818"/>
    </source>
</evidence>
<sequence length="275" mass="30135">MKPVLICLLLSHLMLGGLACANDPIQSKARVASAIPVLHLLNEELLKNTGIEAAYLPPKRLPISRIGNWIKRKGEQAVKSGALYTAVATIESVRPDLSFYSLIRSTNIRVIPVDAANELSPTGSKITLPTAAQANQAFFWLDINNLITMSQILARDYATIWPELANQIVENQERVQASLNLFTLKRDELLLDTERFNLCVADEKLLPLATSLNMPITAATESCKADASIRILKASKKEGSAAGRWAVNALDKPINSDLRTWLDRNLASLEAAVAR</sequence>
<keyword evidence="1" id="KW-0732">Signal</keyword>
<accession>A0A437Q7V4</accession>
<dbReference type="EMBL" id="SACQ01000004">
    <property type="protein sequence ID" value="RVU30632.1"/>
    <property type="molecule type" value="Genomic_DNA"/>
</dbReference>
<dbReference type="Proteomes" id="UP000282818">
    <property type="component" value="Unassembled WGS sequence"/>
</dbReference>
<reference evidence="2 3" key="1">
    <citation type="submission" date="2019-01" db="EMBL/GenBank/DDBJ databases">
        <authorList>
            <person name="Chen W.-M."/>
        </authorList>
    </citation>
    <scope>NUCLEOTIDE SEQUENCE [LARGE SCALE GENOMIC DNA]</scope>
    <source>
        <strain evidence="2 3">HPM-16</strain>
    </source>
</reference>
<keyword evidence="3" id="KW-1185">Reference proteome</keyword>
<name>A0A437Q7V4_9GAMM</name>
<comment type="caution">
    <text evidence="2">The sequence shown here is derived from an EMBL/GenBank/DDBJ whole genome shotgun (WGS) entry which is preliminary data.</text>
</comment>
<dbReference type="RefSeq" id="WP_127694168.1">
    <property type="nucleotide sequence ID" value="NZ_SACQ01000004.1"/>
</dbReference>
<evidence type="ECO:0008006" key="4">
    <source>
        <dbReference type="Google" id="ProtNLM"/>
    </source>
</evidence>
<dbReference type="AlphaFoldDB" id="A0A437Q7V4"/>
<dbReference type="PROSITE" id="PS51257">
    <property type="entry name" value="PROKAR_LIPOPROTEIN"/>
    <property type="match status" value="1"/>
</dbReference>